<organism evidence="1 2">
    <name type="scientific">Candidatus Adlerbacteria bacterium RIFOXYC1_FULL_48_26</name>
    <dbReference type="NCBI Taxonomy" id="1797247"/>
    <lineage>
        <taxon>Bacteria</taxon>
        <taxon>Candidatus Adleribacteriota</taxon>
    </lineage>
</organism>
<name>A0A1F4Y415_9BACT</name>
<reference evidence="1 2" key="1">
    <citation type="journal article" date="2016" name="Nat. Commun.">
        <title>Thousands of microbial genomes shed light on interconnected biogeochemical processes in an aquifer system.</title>
        <authorList>
            <person name="Anantharaman K."/>
            <person name="Brown C.T."/>
            <person name="Hug L.A."/>
            <person name="Sharon I."/>
            <person name="Castelle C.J."/>
            <person name="Probst A.J."/>
            <person name="Thomas B.C."/>
            <person name="Singh A."/>
            <person name="Wilkins M.J."/>
            <person name="Karaoz U."/>
            <person name="Brodie E.L."/>
            <person name="Williams K.H."/>
            <person name="Hubbard S.S."/>
            <person name="Banfield J.F."/>
        </authorList>
    </citation>
    <scope>NUCLEOTIDE SEQUENCE [LARGE SCALE GENOMIC DNA]</scope>
</reference>
<sequence length="76" mass="8631">MEEGQDWVKEGIKEVAQAPAHLVKSSASIYRKVVSWQALEQLLRTAQDPNNLSRGQTLPLSLRRRARLQPPTLRLV</sequence>
<dbReference type="STRING" id="1797247.A2419_03115"/>
<evidence type="ECO:0000313" key="1">
    <source>
        <dbReference type="EMBL" id="OGC88727.1"/>
    </source>
</evidence>
<protein>
    <submittedName>
        <fullName evidence="1">Uncharacterized protein</fullName>
    </submittedName>
</protein>
<gene>
    <name evidence="1" type="ORF">A2419_03115</name>
</gene>
<evidence type="ECO:0000313" key="2">
    <source>
        <dbReference type="Proteomes" id="UP000176568"/>
    </source>
</evidence>
<accession>A0A1F4Y415</accession>
<dbReference type="AlphaFoldDB" id="A0A1F4Y415"/>
<proteinExistence type="predicted"/>
<dbReference type="EMBL" id="MEXB01000004">
    <property type="protein sequence ID" value="OGC88727.1"/>
    <property type="molecule type" value="Genomic_DNA"/>
</dbReference>
<dbReference type="Proteomes" id="UP000176568">
    <property type="component" value="Unassembled WGS sequence"/>
</dbReference>
<comment type="caution">
    <text evidence="1">The sequence shown here is derived from an EMBL/GenBank/DDBJ whole genome shotgun (WGS) entry which is preliminary data.</text>
</comment>